<keyword evidence="2" id="KW-0479">Metal-binding</keyword>
<evidence type="ECO:0000313" key="5">
    <source>
        <dbReference type="EMBL" id="OIQ92590.1"/>
    </source>
</evidence>
<dbReference type="GO" id="GO:0006552">
    <property type="term" value="P:L-leucine catabolic process"/>
    <property type="evidence" value="ECO:0007669"/>
    <property type="project" value="TreeGrafter"/>
</dbReference>
<keyword evidence="3 5" id="KW-0456">Lyase</keyword>
<protein>
    <submittedName>
        <fullName evidence="5">Hydroxymethylglutaryl-CoA lyase YngG</fullName>
        <ecNumber evidence="5">4.1.3.4</ecNumber>
    </submittedName>
</protein>
<accession>A0A1J5R985</accession>
<sequence>MTLPSKARIVEVGPRDGLQNEKTRVSTAVKVELIARLGRAGLKCIEATAFVSPKWVPQMADSAEVMASIERLPGVAYPVLVPNMKGLEAAIAAGAEEVAVFGAASEAFSQKNINCSIAESLERFRPVAEAARRHNVKLRGYISCVLGCPYQGEVAPAAVAEVARALFEMGCYEISLGDTIGVGTPGKTQEMIAAVARHVPLKKLAGHFHDTYGMAIANIYAALEMGVAVFDAAIAGLGGCPYAEGAAGNVATEDVVYLLQGLGIAPGIDLAALAETGAWIAAELGRKPASKTALAILAKESAR</sequence>
<dbReference type="InterPro" id="IPR043594">
    <property type="entry name" value="HMGL"/>
</dbReference>
<dbReference type="EMBL" id="MLJW01000228">
    <property type="protein sequence ID" value="OIQ92590.1"/>
    <property type="molecule type" value="Genomic_DNA"/>
</dbReference>
<dbReference type="GO" id="GO:0004419">
    <property type="term" value="F:hydroxymethylglutaryl-CoA lyase activity"/>
    <property type="evidence" value="ECO:0007669"/>
    <property type="project" value="UniProtKB-EC"/>
</dbReference>
<dbReference type="CDD" id="cd07938">
    <property type="entry name" value="DRE_TIM_HMGL"/>
    <property type="match status" value="1"/>
</dbReference>
<organism evidence="5">
    <name type="scientific">mine drainage metagenome</name>
    <dbReference type="NCBI Taxonomy" id="410659"/>
    <lineage>
        <taxon>unclassified sequences</taxon>
        <taxon>metagenomes</taxon>
        <taxon>ecological metagenomes</taxon>
    </lineage>
</organism>
<dbReference type="PANTHER" id="PTHR42738">
    <property type="entry name" value="HYDROXYMETHYLGLUTARYL-COA LYASE"/>
    <property type="match status" value="1"/>
</dbReference>
<dbReference type="PROSITE" id="PS50991">
    <property type="entry name" value="PYR_CT"/>
    <property type="match status" value="1"/>
</dbReference>
<dbReference type="SUPFAM" id="SSF51569">
    <property type="entry name" value="Aldolase"/>
    <property type="match status" value="1"/>
</dbReference>
<evidence type="ECO:0000256" key="2">
    <source>
        <dbReference type="ARBA" id="ARBA00022723"/>
    </source>
</evidence>
<dbReference type="InterPro" id="IPR013785">
    <property type="entry name" value="Aldolase_TIM"/>
</dbReference>
<feature type="domain" description="Pyruvate carboxyltransferase" evidence="4">
    <location>
        <begin position="7"/>
        <end position="274"/>
    </location>
</feature>
<dbReference type="GO" id="GO:0046951">
    <property type="term" value="P:ketone body biosynthetic process"/>
    <property type="evidence" value="ECO:0007669"/>
    <property type="project" value="TreeGrafter"/>
</dbReference>
<comment type="caution">
    <text evidence="5">The sequence shown here is derived from an EMBL/GenBank/DDBJ whole genome shotgun (WGS) entry which is preliminary data.</text>
</comment>
<proteinExistence type="inferred from homology"/>
<evidence type="ECO:0000256" key="1">
    <source>
        <dbReference type="ARBA" id="ARBA00009405"/>
    </source>
</evidence>
<dbReference type="NCBIfam" id="NF004283">
    <property type="entry name" value="PRK05692.1"/>
    <property type="match status" value="1"/>
</dbReference>
<comment type="similarity">
    <text evidence="1">Belongs to the HMG-CoA lyase family.</text>
</comment>
<dbReference type="Pfam" id="PF00682">
    <property type="entry name" value="HMGL-like"/>
    <property type="match status" value="1"/>
</dbReference>
<reference evidence="5" key="1">
    <citation type="submission" date="2016-10" db="EMBL/GenBank/DDBJ databases">
        <title>Sequence of Gallionella enrichment culture.</title>
        <authorList>
            <person name="Poehlein A."/>
            <person name="Muehling M."/>
            <person name="Daniel R."/>
        </authorList>
    </citation>
    <scope>NUCLEOTIDE SEQUENCE</scope>
</reference>
<dbReference type="FunFam" id="3.20.20.70:FF:000201">
    <property type="entry name" value="Hydroxymethylglutaryl-CoA lyase"/>
    <property type="match status" value="1"/>
</dbReference>
<dbReference type="PANTHER" id="PTHR42738:SF7">
    <property type="entry name" value="HYDROXYMETHYLGLUTARYL-COA LYASE"/>
    <property type="match status" value="1"/>
</dbReference>
<name>A0A1J5R985_9ZZZZ</name>
<dbReference type="AlphaFoldDB" id="A0A1J5R985"/>
<evidence type="ECO:0000259" key="4">
    <source>
        <dbReference type="PROSITE" id="PS50991"/>
    </source>
</evidence>
<gene>
    <name evidence="5" type="primary">yngG_3</name>
    <name evidence="5" type="ORF">GALL_254990</name>
</gene>
<dbReference type="InterPro" id="IPR000891">
    <property type="entry name" value="PYR_CT"/>
</dbReference>
<dbReference type="EC" id="4.1.3.4" evidence="5"/>
<dbReference type="GO" id="GO:0046872">
    <property type="term" value="F:metal ion binding"/>
    <property type="evidence" value="ECO:0007669"/>
    <property type="project" value="UniProtKB-KW"/>
</dbReference>
<dbReference type="Gene3D" id="3.20.20.70">
    <property type="entry name" value="Aldolase class I"/>
    <property type="match status" value="1"/>
</dbReference>
<evidence type="ECO:0000256" key="3">
    <source>
        <dbReference type="ARBA" id="ARBA00023239"/>
    </source>
</evidence>